<evidence type="ECO:0000313" key="4">
    <source>
        <dbReference type="Proteomes" id="UP000198520"/>
    </source>
</evidence>
<dbReference type="InterPro" id="IPR059125">
    <property type="entry name" value="Ferritin_actino"/>
</dbReference>
<dbReference type="Proteomes" id="UP000198520">
    <property type="component" value="Unassembled WGS sequence"/>
</dbReference>
<feature type="region of interest" description="Disordered" evidence="1">
    <location>
        <begin position="13"/>
        <end position="32"/>
    </location>
</feature>
<protein>
    <submittedName>
        <fullName evidence="3">tRNA-(MS[2]IO[6]A)-hydroxylase (MiaE)-like</fullName>
    </submittedName>
</protein>
<dbReference type="InterPro" id="IPR012347">
    <property type="entry name" value="Ferritin-like"/>
</dbReference>
<accession>A0A1I2DFM6</accession>
<dbReference type="AlphaFoldDB" id="A0A1I2DFM6"/>
<organism evidence="3 4">
    <name type="scientific">Flavimobilis marinus</name>
    <dbReference type="NCBI Taxonomy" id="285351"/>
    <lineage>
        <taxon>Bacteria</taxon>
        <taxon>Bacillati</taxon>
        <taxon>Actinomycetota</taxon>
        <taxon>Actinomycetes</taxon>
        <taxon>Micrococcales</taxon>
        <taxon>Jonesiaceae</taxon>
        <taxon>Flavimobilis</taxon>
    </lineage>
</organism>
<evidence type="ECO:0000259" key="2">
    <source>
        <dbReference type="Pfam" id="PF13794"/>
    </source>
</evidence>
<dbReference type="STRING" id="285351.SAMN04488035_0542"/>
<evidence type="ECO:0000313" key="3">
    <source>
        <dbReference type="EMBL" id="SFE79304.1"/>
    </source>
</evidence>
<name>A0A1I2DFM6_9MICO</name>
<gene>
    <name evidence="3" type="ORF">SAMN04488035_0542</name>
</gene>
<keyword evidence="4" id="KW-1185">Reference proteome</keyword>
<proteinExistence type="predicted"/>
<sequence>MTTGHPMYLAMLADGPRGRQGTRDYPGRMTSPTASTSDVVDLLALVAHLEATAFLRLAGAAAAAPEPEQRLYLSRMAGATLARQERVLTELGRLDAAQAPEARMFTFDHVFDDYEARTAPSSWWEEIMKSYVGHGVAEDFCRIVVDAVDPQTRAIVCEVLDGGSASAESIELVAAAARQDEVLAARLALWGRRLVGEAMSVVQSLLVENEFLARLLEAAITRRDGDQAALAAPGVAPEVVPEDRAAWLFSQLTTAHTRRMERLGLAA</sequence>
<feature type="domain" description="Ferritin-like" evidence="2">
    <location>
        <begin position="38"/>
        <end position="216"/>
    </location>
</feature>
<dbReference type="Pfam" id="PF13794">
    <property type="entry name" value="MiaE_2"/>
    <property type="match status" value="1"/>
</dbReference>
<reference evidence="4" key="1">
    <citation type="submission" date="2016-10" db="EMBL/GenBank/DDBJ databases">
        <authorList>
            <person name="Varghese N."/>
            <person name="Submissions S."/>
        </authorList>
    </citation>
    <scope>NUCLEOTIDE SEQUENCE [LARGE SCALE GENOMIC DNA]</scope>
    <source>
        <strain evidence="4">DSM 19083</strain>
    </source>
</reference>
<dbReference type="EMBL" id="FONZ01000001">
    <property type="protein sequence ID" value="SFE79304.1"/>
    <property type="molecule type" value="Genomic_DNA"/>
</dbReference>
<dbReference type="Gene3D" id="1.20.1260.10">
    <property type="match status" value="1"/>
</dbReference>
<evidence type="ECO:0000256" key="1">
    <source>
        <dbReference type="SAM" id="MobiDB-lite"/>
    </source>
</evidence>